<keyword evidence="1" id="KW-0812">Transmembrane</keyword>
<evidence type="ECO:0000256" key="1">
    <source>
        <dbReference type="SAM" id="Phobius"/>
    </source>
</evidence>
<keyword evidence="1" id="KW-1133">Transmembrane helix</keyword>
<evidence type="ECO:0000313" key="4">
    <source>
        <dbReference type="Proteomes" id="UP001153954"/>
    </source>
</evidence>
<dbReference type="AlphaFoldDB" id="A0AAU9TME2"/>
<organism evidence="3 4">
    <name type="scientific">Euphydryas editha</name>
    <name type="common">Edith's checkerspot</name>
    <dbReference type="NCBI Taxonomy" id="104508"/>
    <lineage>
        <taxon>Eukaryota</taxon>
        <taxon>Metazoa</taxon>
        <taxon>Ecdysozoa</taxon>
        <taxon>Arthropoda</taxon>
        <taxon>Hexapoda</taxon>
        <taxon>Insecta</taxon>
        <taxon>Pterygota</taxon>
        <taxon>Neoptera</taxon>
        <taxon>Endopterygota</taxon>
        <taxon>Lepidoptera</taxon>
        <taxon>Glossata</taxon>
        <taxon>Ditrysia</taxon>
        <taxon>Papilionoidea</taxon>
        <taxon>Nymphalidae</taxon>
        <taxon>Nymphalinae</taxon>
        <taxon>Euphydryas</taxon>
    </lineage>
</organism>
<feature type="transmembrane region" description="Helical" evidence="1">
    <location>
        <begin position="55"/>
        <end position="73"/>
    </location>
</feature>
<dbReference type="PANTHER" id="PTHR33064">
    <property type="entry name" value="POL PROTEIN"/>
    <property type="match status" value="1"/>
</dbReference>
<gene>
    <name evidence="3" type="ORF">EEDITHA_LOCUS4341</name>
</gene>
<dbReference type="Proteomes" id="UP001153954">
    <property type="component" value="Unassembled WGS sequence"/>
</dbReference>
<dbReference type="InterPro" id="IPR043502">
    <property type="entry name" value="DNA/RNA_pol_sf"/>
</dbReference>
<keyword evidence="1" id="KW-0472">Membrane</keyword>
<dbReference type="Gene3D" id="3.30.70.270">
    <property type="match status" value="1"/>
</dbReference>
<dbReference type="Pfam" id="PF17919">
    <property type="entry name" value="RT_RNaseH_2"/>
    <property type="match status" value="1"/>
</dbReference>
<accession>A0AAU9TME2</accession>
<sequence>MTNVTKNFEKSVFVHNQLKHLGYVIDSNGLHVDPAKIDCILNYPTPKNKKEVERFLVLLLTGLVTIAGPLTKLTSTIKKSNPFIWCNKAEAFTKLKELLVSAPILSCPNFDLPFGVHTDASDYVVGGLLTRSVLVVSNIL</sequence>
<evidence type="ECO:0000313" key="3">
    <source>
        <dbReference type="EMBL" id="CAH2088153.1"/>
    </source>
</evidence>
<dbReference type="InterPro" id="IPR043128">
    <property type="entry name" value="Rev_trsase/Diguanyl_cyclase"/>
</dbReference>
<dbReference type="EMBL" id="CAKOGL010000007">
    <property type="protein sequence ID" value="CAH2088153.1"/>
    <property type="molecule type" value="Genomic_DNA"/>
</dbReference>
<protein>
    <recommendedName>
        <fullName evidence="2">Reverse transcriptase/retrotransposon-derived protein RNase H-like domain-containing protein</fullName>
    </recommendedName>
</protein>
<proteinExistence type="predicted"/>
<dbReference type="SUPFAM" id="SSF56672">
    <property type="entry name" value="DNA/RNA polymerases"/>
    <property type="match status" value="1"/>
</dbReference>
<dbReference type="InterPro" id="IPR051320">
    <property type="entry name" value="Viral_Replic_Matur_Polypro"/>
</dbReference>
<keyword evidence="4" id="KW-1185">Reference proteome</keyword>
<dbReference type="PANTHER" id="PTHR33064:SF37">
    <property type="entry name" value="RIBONUCLEASE H"/>
    <property type="match status" value="1"/>
</dbReference>
<dbReference type="InterPro" id="IPR041577">
    <property type="entry name" value="RT_RNaseH_2"/>
</dbReference>
<name>A0AAU9TME2_EUPED</name>
<comment type="caution">
    <text evidence="3">The sequence shown here is derived from an EMBL/GenBank/DDBJ whole genome shotgun (WGS) entry which is preliminary data.</text>
</comment>
<evidence type="ECO:0000259" key="2">
    <source>
        <dbReference type="Pfam" id="PF17919"/>
    </source>
</evidence>
<feature type="domain" description="Reverse transcriptase/retrotransposon-derived protein RNase H-like" evidence="2">
    <location>
        <begin position="89"/>
        <end position="130"/>
    </location>
</feature>
<dbReference type="GO" id="GO:0071897">
    <property type="term" value="P:DNA biosynthetic process"/>
    <property type="evidence" value="ECO:0007669"/>
    <property type="project" value="UniProtKB-ARBA"/>
</dbReference>
<reference evidence="3" key="1">
    <citation type="submission" date="2022-03" db="EMBL/GenBank/DDBJ databases">
        <authorList>
            <person name="Tunstrom K."/>
        </authorList>
    </citation>
    <scope>NUCLEOTIDE SEQUENCE</scope>
</reference>